<dbReference type="RefSeq" id="WP_013420151.1">
    <property type="nucleotide sequence ID" value="NC_014664.1"/>
</dbReference>
<protein>
    <submittedName>
        <fullName evidence="4">Flagellar FlbT family protein</fullName>
    </submittedName>
</protein>
<organism evidence="4 5">
    <name type="scientific">Rhodomicrobium vannielii (strain ATCC 17100 / DSM 162 / LMG 4299 / NCIMB 10020 / ATH 3.1.1)</name>
    <dbReference type="NCBI Taxonomy" id="648757"/>
    <lineage>
        <taxon>Bacteria</taxon>
        <taxon>Pseudomonadati</taxon>
        <taxon>Pseudomonadota</taxon>
        <taxon>Alphaproteobacteria</taxon>
        <taxon>Hyphomicrobiales</taxon>
        <taxon>Hyphomicrobiaceae</taxon>
        <taxon>Rhodomicrobium</taxon>
    </lineage>
</organism>
<dbReference type="OrthoDB" id="7932924at2"/>
<name>E3I6A8_RHOVT</name>
<evidence type="ECO:0000313" key="4">
    <source>
        <dbReference type="EMBL" id="ADP71773.1"/>
    </source>
</evidence>
<dbReference type="InterPro" id="IPR009967">
    <property type="entry name" value="Flagellum_FlbT"/>
</dbReference>
<evidence type="ECO:0000256" key="1">
    <source>
        <dbReference type="ARBA" id="ARBA00022491"/>
    </source>
</evidence>
<keyword evidence="4" id="KW-0282">Flagellum</keyword>
<keyword evidence="2" id="KW-1005">Bacterial flagellum biogenesis</keyword>
<keyword evidence="4" id="KW-0966">Cell projection</keyword>
<keyword evidence="4" id="KW-0969">Cilium</keyword>
<evidence type="ECO:0000256" key="2">
    <source>
        <dbReference type="ARBA" id="ARBA00022795"/>
    </source>
</evidence>
<dbReference type="STRING" id="648757.Rvan_2558"/>
<dbReference type="HOGENOM" id="CLU_130913_1_0_5"/>
<reference evidence="5" key="1">
    <citation type="journal article" date="2011" name="J. Bacteriol.">
        <title>Genome sequences of eight morphologically diverse alphaproteobacteria.</title>
        <authorList>
            <consortium name="US DOE Joint Genome Institute"/>
            <person name="Brown P.J."/>
            <person name="Kysela D.T."/>
            <person name="Buechlein A."/>
            <person name="Hemmerich C."/>
            <person name="Brun Y.V."/>
        </authorList>
    </citation>
    <scope>NUCLEOTIDE SEQUENCE [LARGE SCALE GENOMIC DNA]</scope>
    <source>
        <strain evidence="5">ATCC 17100 / ATH 3.1.1 / DSM 162 / LMG 4299</strain>
    </source>
</reference>
<keyword evidence="1" id="KW-0678">Repressor</keyword>
<evidence type="ECO:0000313" key="5">
    <source>
        <dbReference type="Proteomes" id="UP000001399"/>
    </source>
</evidence>
<dbReference type="GO" id="GO:0044781">
    <property type="term" value="P:bacterial-type flagellum organization"/>
    <property type="evidence" value="ECO:0007669"/>
    <property type="project" value="UniProtKB-KW"/>
</dbReference>
<dbReference type="eggNOG" id="COG5443">
    <property type="taxonomic scope" value="Bacteria"/>
</dbReference>
<gene>
    <name evidence="4" type="ordered locus">Rvan_2558</name>
</gene>
<dbReference type="GO" id="GO:0006402">
    <property type="term" value="P:mRNA catabolic process"/>
    <property type="evidence" value="ECO:0007669"/>
    <property type="project" value="InterPro"/>
</dbReference>
<keyword evidence="5" id="KW-1185">Reference proteome</keyword>
<dbReference type="GO" id="GO:1902209">
    <property type="term" value="P:negative regulation of bacterial-type flagellum assembly"/>
    <property type="evidence" value="ECO:0007669"/>
    <property type="project" value="InterPro"/>
</dbReference>
<sequence>MTRPFSVSLKPGERIFINGAVLRADRKVSIEFLNDVAFLLEAYVMQAERATTPIRQLYFLIQAMLIDPGSADSVRKSVVEIASELGVDASSELGAALDHVEQLVDGGRYFDALKVLRPFVAECLQGKIKDAGKQINVRLGNRLISKCNVDDINVNQLNK</sequence>
<keyword evidence="3" id="KW-0694">RNA-binding</keyword>
<dbReference type="GO" id="GO:0048027">
    <property type="term" value="F:mRNA 5'-UTR binding"/>
    <property type="evidence" value="ECO:0007669"/>
    <property type="project" value="InterPro"/>
</dbReference>
<dbReference type="Proteomes" id="UP000001399">
    <property type="component" value="Chromosome"/>
</dbReference>
<dbReference type="EMBL" id="CP002292">
    <property type="protein sequence ID" value="ADP71773.1"/>
    <property type="molecule type" value="Genomic_DNA"/>
</dbReference>
<dbReference type="Pfam" id="PF07378">
    <property type="entry name" value="FlbT"/>
    <property type="match status" value="1"/>
</dbReference>
<dbReference type="AlphaFoldDB" id="E3I6A8"/>
<accession>E3I6A8</accession>
<evidence type="ECO:0000256" key="3">
    <source>
        <dbReference type="ARBA" id="ARBA00022884"/>
    </source>
</evidence>
<dbReference type="KEGG" id="rva:Rvan_2558"/>
<proteinExistence type="predicted"/>